<gene>
    <name evidence="7" type="ORF">SAMN04488006_0411</name>
</gene>
<feature type="transmembrane region" description="Helical" evidence="6">
    <location>
        <begin position="269"/>
        <end position="297"/>
    </location>
</feature>
<dbReference type="InterPro" id="IPR050367">
    <property type="entry name" value="APC_superfamily"/>
</dbReference>
<comment type="subcellular location">
    <subcellularLocation>
        <location evidence="1">Cell membrane</location>
        <topology evidence="1">Multi-pass membrane protein</topology>
    </subcellularLocation>
</comment>
<name>A0A1I6NQJ8_9FLAO</name>
<sequence>MNGKISLKDAISIGIGGMVGGGIFAVLGLAVSLAKGGTPIAFLFAGVIALLTAYSYAKLSKKYPQDGGTVEFVNNQFGNGIFSGGINNLLWISYIVMLSLYASAFGSYGAELISLTGTKSLDIHIYQSSILTIALIINYLSVKLVSKIESFSVVIKLLILIAFIGVGFYGLSKNPENLNQLSPENWENPILLLSGGMVIFVAYEGFELIANSISDLKDREKNTEKAFFIAVGFVIILYILIAIVTVGALPFKQIADAQDYVLAKAAEPILGQIGFTIITVTALISTFSAINATVLGSGRVNYDIAEDQELPKYLCHKFWGKPIGFTLTAILSIILVNLFNLQSISTAGSAGFLLIFSIVNYIGYKKHKELKSNKWIHLMASILCLIAFITLLIQQFSDNKMGVLIASGIILFCFLLEFIYKKTLPSQHI</sequence>
<dbReference type="OrthoDB" id="9810109at2"/>
<proteinExistence type="predicted"/>
<dbReference type="InterPro" id="IPR002293">
    <property type="entry name" value="AA/rel_permease1"/>
</dbReference>
<evidence type="ECO:0000313" key="8">
    <source>
        <dbReference type="Proteomes" id="UP000199312"/>
    </source>
</evidence>
<evidence type="ECO:0000256" key="4">
    <source>
        <dbReference type="ARBA" id="ARBA00022989"/>
    </source>
</evidence>
<feature type="transmembrane region" description="Helical" evidence="6">
    <location>
        <begin position="226"/>
        <end position="249"/>
    </location>
</feature>
<keyword evidence="8" id="KW-1185">Reference proteome</keyword>
<feature type="transmembrane region" description="Helical" evidence="6">
    <location>
        <begin position="123"/>
        <end position="141"/>
    </location>
</feature>
<protein>
    <submittedName>
        <fullName evidence="7">Amino acid:proton symporter, ABT family</fullName>
    </submittedName>
</protein>
<feature type="transmembrane region" description="Helical" evidence="6">
    <location>
        <begin position="153"/>
        <end position="171"/>
    </location>
</feature>
<reference evidence="8" key="1">
    <citation type="submission" date="2016-10" db="EMBL/GenBank/DDBJ databases">
        <authorList>
            <person name="Varghese N."/>
            <person name="Submissions S."/>
        </authorList>
    </citation>
    <scope>NUCLEOTIDE SEQUENCE [LARGE SCALE GENOMIC DNA]</scope>
    <source>
        <strain evidence="8">DSM 24450</strain>
    </source>
</reference>
<dbReference type="Pfam" id="PF13520">
    <property type="entry name" value="AA_permease_2"/>
    <property type="match status" value="1"/>
</dbReference>
<keyword evidence="5 6" id="KW-0472">Membrane</keyword>
<keyword evidence="3 6" id="KW-0812">Transmembrane</keyword>
<dbReference type="STRING" id="593133.SAMN04488006_0411"/>
<dbReference type="PANTHER" id="PTHR42770:SF11">
    <property type="entry name" value="INNER MEMBRANE TRANSPORT PROTEIN YBAT"/>
    <property type="match status" value="1"/>
</dbReference>
<feature type="transmembrane region" description="Helical" evidence="6">
    <location>
        <begin position="344"/>
        <end position="363"/>
    </location>
</feature>
<dbReference type="GO" id="GO:0022857">
    <property type="term" value="F:transmembrane transporter activity"/>
    <property type="evidence" value="ECO:0007669"/>
    <property type="project" value="InterPro"/>
</dbReference>
<feature type="transmembrane region" description="Helical" evidence="6">
    <location>
        <begin position="318"/>
        <end position="338"/>
    </location>
</feature>
<dbReference type="GO" id="GO:0005886">
    <property type="term" value="C:plasma membrane"/>
    <property type="evidence" value="ECO:0007669"/>
    <property type="project" value="UniProtKB-SubCell"/>
</dbReference>
<feature type="transmembrane region" description="Helical" evidence="6">
    <location>
        <begin position="89"/>
        <end position="108"/>
    </location>
</feature>
<organism evidence="7 8">
    <name type="scientific">Lutibacter maritimus</name>
    <dbReference type="NCBI Taxonomy" id="593133"/>
    <lineage>
        <taxon>Bacteria</taxon>
        <taxon>Pseudomonadati</taxon>
        <taxon>Bacteroidota</taxon>
        <taxon>Flavobacteriia</taxon>
        <taxon>Flavobacteriales</taxon>
        <taxon>Flavobacteriaceae</taxon>
        <taxon>Lutibacter</taxon>
    </lineage>
</organism>
<feature type="transmembrane region" description="Helical" evidence="6">
    <location>
        <begin position="40"/>
        <end position="57"/>
    </location>
</feature>
<feature type="transmembrane region" description="Helical" evidence="6">
    <location>
        <begin position="12"/>
        <end position="34"/>
    </location>
</feature>
<evidence type="ECO:0000256" key="6">
    <source>
        <dbReference type="SAM" id="Phobius"/>
    </source>
</evidence>
<evidence type="ECO:0000256" key="3">
    <source>
        <dbReference type="ARBA" id="ARBA00022692"/>
    </source>
</evidence>
<dbReference type="Proteomes" id="UP000199312">
    <property type="component" value="Unassembled WGS sequence"/>
</dbReference>
<dbReference type="RefSeq" id="WP_090222016.1">
    <property type="nucleotide sequence ID" value="NZ_FOZP01000001.1"/>
</dbReference>
<feature type="transmembrane region" description="Helical" evidence="6">
    <location>
        <begin position="375"/>
        <end position="396"/>
    </location>
</feature>
<evidence type="ECO:0000313" key="7">
    <source>
        <dbReference type="EMBL" id="SFS30256.1"/>
    </source>
</evidence>
<feature type="transmembrane region" description="Helical" evidence="6">
    <location>
        <begin position="191"/>
        <end position="214"/>
    </location>
</feature>
<dbReference type="AlphaFoldDB" id="A0A1I6NQJ8"/>
<keyword evidence="2" id="KW-1003">Cell membrane</keyword>
<dbReference type="PIRSF" id="PIRSF006060">
    <property type="entry name" value="AA_transporter"/>
    <property type="match status" value="1"/>
</dbReference>
<dbReference type="Gene3D" id="1.20.1740.10">
    <property type="entry name" value="Amino acid/polyamine transporter I"/>
    <property type="match status" value="1"/>
</dbReference>
<evidence type="ECO:0000256" key="2">
    <source>
        <dbReference type="ARBA" id="ARBA00022475"/>
    </source>
</evidence>
<evidence type="ECO:0000256" key="5">
    <source>
        <dbReference type="ARBA" id="ARBA00023136"/>
    </source>
</evidence>
<feature type="transmembrane region" description="Helical" evidence="6">
    <location>
        <begin position="402"/>
        <end position="420"/>
    </location>
</feature>
<keyword evidence="4 6" id="KW-1133">Transmembrane helix</keyword>
<evidence type="ECO:0000256" key="1">
    <source>
        <dbReference type="ARBA" id="ARBA00004651"/>
    </source>
</evidence>
<dbReference type="EMBL" id="FOZP01000001">
    <property type="protein sequence ID" value="SFS30256.1"/>
    <property type="molecule type" value="Genomic_DNA"/>
</dbReference>
<accession>A0A1I6NQJ8</accession>
<dbReference type="PANTHER" id="PTHR42770">
    <property type="entry name" value="AMINO ACID TRANSPORTER-RELATED"/>
    <property type="match status" value="1"/>
</dbReference>